<dbReference type="PANTHER" id="PTHR13768">
    <property type="entry name" value="SOLUBLE NSF ATTACHMENT PROTEIN SNAP"/>
    <property type="match status" value="1"/>
</dbReference>
<feature type="compositionally biased region" description="Polar residues" evidence="9">
    <location>
        <begin position="290"/>
        <end position="305"/>
    </location>
</feature>
<dbReference type="AlphaFoldDB" id="A0A210PEB1"/>
<evidence type="ECO:0000256" key="2">
    <source>
        <dbReference type="ARBA" id="ARBA00010050"/>
    </source>
</evidence>
<dbReference type="Proteomes" id="UP000242188">
    <property type="component" value="Unassembled WGS sequence"/>
</dbReference>
<feature type="region of interest" description="Disordered" evidence="9">
    <location>
        <begin position="287"/>
        <end position="319"/>
    </location>
</feature>
<evidence type="ECO:0000256" key="6">
    <source>
        <dbReference type="ARBA" id="ARBA00023136"/>
    </source>
</evidence>
<reference evidence="10 11" key="1">
    <citation type="journal article" date="2017" name="Nat. Ecol. Evol.">
        <title>Scallop genome provides insights into evolution of bilaterian karyotype and development.</title>
        <authorList>
            <person name="Wang S."/>
            <person name="Zhang J."/>
            <person name="Jiao W."/>
            <person name="Li J."/>
            <person name="Xun X."/>
            <person name="Sun Y."/>
            <person name="Guo X."/>
            <person name="Huan P."/>
            <person name="Dong B."/>
            <person name="Zhang L."/>
            <person name="Hu X."/>
            <person name="Sun X."/>
            <person name="Wang J."/>
            <person name="Zhao C."/>
            <person name="Wang Y."/>
            <person name="Wang D."/>
            <person name="Huang X."/>
            <person name="Wang R."/>
            <person name="Lv J."/>
            <person name="Li Y."/>
            <person name="Zhang Z."/>
            <person name="Liu B."/>
            <person name="Lu W."/>
            <person name="Hui Y."/>
            <person name="Liang J."/>
            <person name="Zhou Z."/>
            <person name="Hou R."/>
            <person name="Li X."/>
            <person name="Liu Y."/>
            <person name="Li H."/>
            <person name="Ning X."/>
            <person name="Lin Y."/>
            <person name="Zhao L."/>
            <person name="Xing Q."/>
            <person name="Dou J."/>
            <person name="Li Y."/>
            <person name="Mao J."/>
            <person name="Guo H."/>
            <person name="Dou H."/>
            <person name="Li T."/>
            <person name="Mu C."/>
            <person name="Jiang W."/>
            <person name="Fu Q."/>
            <person name="Fu X."/>
            <person name="Miao Y."/>
            <person name="Liu J."/>
            <person name="Yu Q."/>
            <person name="Li R."/>
            <person name="Liao H."/>
            <person name="Li X."/>
            <person name="Kong Y."/>
            <person name="Jiang Z."/>
            <person name="Chourrout D."/>
            <person name="Li R."/>
            <person name="Bao Z."/>
        </authorList>
    </citation>
    <scope>NUCLEOTIDE SEQUENCE [LARGE SCALE GENOMIC DNA]</scope>
    <source>
        <strain evidence="10 11">PY_sf001</strain>
    </source>
</reference>
<evidence type="ECO:0000256" key="1">
    <source>
        <dbReference type="ARBA" id="ARBA00004170"/>
    </source>
</evidence>
<accession>A0A210PEB1</accession>
<keyword evidence="5" id="KW-0653">Protein transport</keyword>
<comment type="similarity">
    <text evidence="2">Belongs to the SNAP family.</text>
</comment>
<evidence type="ECO:0000256" key="8">
    <source>
        <dbReference type="ARBA" id="ARBA00042485"/>
    </source>
</evidence>
<evidence type="ECO:0000256" key="4">
    <source>
        <dbReference type="ARBA" id="ARBA00022892"/>
    </source>
</evidence>
<dbReference type="GO" id="GO:0031201">
    <property type="term" value="C:SNARE complex"/>
    <property type="evidence" value="ECO:0007669"/>
    <property type="project" value="TreeGrafter"/>
</dbReference>
<dbReference type="STRING" id="6573.A0A210PEB1"/>
<dbReference type="Pfam" id="PF14938">
    <property type="entry name" value="SNAP"/>
    <property type="match status" value="1"/>
</dbReference>
<proteinExistence type="inferred from homology"/>
<name>A0A210PEB1_MIZYE</name>
<comment type="caution">
    <text evidence="10">The sequence shown here is derived from an EMBL/GenBank/DDBJ whole genome shotgun (WGS) entry which is preliminary data.</text>
</comment>
<dbReference type="Gene3D" id="1.25.40.10">
    <property type="entry name" value="Tetratricopeptide repeat domain"/>
    <property type="match status" value="1"/>
</dbReference>
<evidence type="ECO:0000256" key="7">
    <source>
        <dbReference type="ARBA" id="ARBA00040047"/>
    </source>
</evidence>
<comment type="subcellular location">
    <subcellularLocation>
        <location evidence="1">Membrane</location>
        <topology evidence="1">Peripheral membrane protein</topology>
    </subcellularLocation>
</comment>
<evidence type="ECO:0000256" key="3">
    <source>
        <dbReference type="ARBA" id="ARBA00022448"/>
    </source>
</evidence>
<dbReference type="SUPFAM" id="SSF48452">
    <property type="entry name" value="TPR-like"/>
    <property type="match status" value="1"/>
</dbReference>
<protein>
    <recommendedName>
        <fullName evidence="7">Gamma-soluble NSF attachment protein</fullName>
    </recommendedName>
    <alternativeName>
        <fullName evidence="8">N-ethylmaleimide-sensitive factor attachment protein gamma</fullName>
    </alternativeName>
</protein>
<evidence type="ECO:0000313" key="11">
    <source>
        <dbReference type="Proteomes" id="UP000242188"/>
    </source>
</evidence>
<organism evidence="10 11">
    <name type="scientific">Mizuhopecten yessoensis</name>
    <name type="common">Japanese scallop</name>
    <name type="synonym">Patinopecten yessoensis</name>
    <dbReference type="NCBI Taxonomy" id="6573"/>
    <lineage>
        <taxon>Eukaryota</taxon>
        <taxon>Metazoa</taxon>
        <taxon>Spiralia</taxon>
        <taxon>Lophotrochozoa</taxon>
        <taxon>Mollusca</taxon>
        <taxon>Bivalvia</taxon>
        <taxon>Autobranchia</taxon>
        <taxon>Pteriomorphia</taxon>
        <taxon>Pectinida</taxon>
        <taxon>Pectinoidea</taxon>
        <taxon>Pectinidae</taxon>
        <taxon>Mizuhopecten</taxon>
    </lineage>
</organism>
<dbReference type="GO" id="GO:0005774">
    <property type="term" value="C:vacuolar membrane"/>
    <property type="evidence" value="ECO:0007669"/>
    <property type="project" value="TreeGrafter"/>
</dbReference>
<evidence type="ECO:0000313" key="10">
    <source>
        <dbReference type="EMBL" id="OWF34796.1"/>
    </source>
</evidence>
<dbReference type="GO" id="GO:0019905">
    <property type="term" value="F:syntaxin binding"/>
    <property type="evidence" value="ECO:0007669"/>
    <property type="project" value="TreeGrafter"/>
</dbReference>
<dbReference type="OrthoDB" id="26569at2759"/>
<evidence type="ECO:0000256" key="5">
    <source>
        <dbReference type="ARBA" id="ARBA00022927"/>
    </source>
</evidence>
<sequence>MASDMKQRKAAEAEDHIRQAEKCMKTSFFKWRPDLDGAASEYNKAATCYRNAKCLKEAKEACIKAAEVQLQMNAPFHAAKSYEQAGLISKENNMIEDCINLLEYAAKLFQEDGSPDTAALVLDRAAKIVEISHPSKSAQLFQKACDVSELEDKPRQCAEFIGKSARILIHLQKYDEALVGLKKEIDYLASVENFPAISRVLIGAILVYLKQADPVGAEQFYNSALGYPGFGDSEEAALVDELIQTYSDGDEEGCRAALASPTIKFMDNAFAKLARDMEIPAGMGRRIPRNQETAGQPVAPSQASRAQLEEEDLENGGLC</sequence>
<dbReference type="PANTHER" id="PTHR13768:SF2">
    <property type="entry name" value="GAMMA-SOLUBLE NSF ATTACHMENT PROTEIN"/>
    <property type="match status" value="1"/>
</dbReference>
<keyword evidence="6" id="KW-0472">Membrane</keyword>
<dbReference type="InterPro" id="IPR011990">
    <property type="entry name" value="TPR-like_helical_dom_sf"/>
</dbReference>
<keyword evidence="11" id="KW-1185">Reference proteome</keyword>
<keyword evidence="4" id="KW-0931">ER-Golgi transport</keyword>
<dbReference type="InterPro" id="IPR000744">
    <property type="entry name" value="NSF_attach"/>
</dbReference>
<dbReference type="GO" id="GO:0016192">
    <property type="term" value="P:vesicle-mediated transport"/>
    <property type="evidence" value="ECO:0007669"/>
    <property type="project" value="UniProtKB-KW"/>
</dbReference>
<feature type="compositionally biased region" description="Acidic residues" evidence="9">
    <location>
        <begin position="309"/>
        <end position="319"/>
    </location>
</feature>
<gene>
    <name evidence="10" type="ORF">KP79_PYT14195</name>
</gene>
<keyword evidence="3" id="KW-0813">Transport</keyword>
<dbReference type="EMBL" id="NEDP02076750">
    <property type="protein sequence ID" value="OWF34796.1"/>
    <property type="molecule type" value="Genomic_DNA"/>
</dbReference>
<evidence type="ECO:0000256" key="9">
    <source>
        <dbReference type="SAM" id="MobiDB-lite"/>
    </source>
</evidence>
<dbReference type="GO" id="GO:0006886">
    <property type="term" value="P:intracellular protein transport"/>
    <property type="evidence" value="ECO:0007669"/>
    <property type="project" value="InterPro"/>
</dbReference>
<dbReference type="GO" id="GO:0005483">
    <property type="term" value="F:soluble NSF attachment protein activity"/>
    <property type="evidence" value="ECO:0007669"/>
    <property type="project" value="TreeGrafter"/>
</dbReference>